<protein>
    <submittedName>
        <fullName evidence="5">DNA-binding protein</fullName>
    </submittedName>
</protein>
<keyword evidence="3" id="KW-1133">Transmembrane helix</keyword>
<feature type="domain" description="CSD" evidence="4">
    <location>
        <begin position="2"/>
        <end position="66"/>
    </location>
</feature>
<proteinExistence type="predicted"/>
<feature type="transmembrane region" description="Helical" evidence="3">
    <location>
        <begin position="226"/>
        <end position="247"/>
    </location>
</feature>
<dbReference type="PROSITE" id="PS00352">
    <property type="entry name" value="CSD_1"/>
    <property type="match status" value="1"/>
</dbReference>
<keyword evidence="6" id="KW-1185">Reference proteome</keyword>
<dbReference type="Pfam" id="PF06961">
    <property type="entry name" value="DUF1294"/>
    <property type="match status" value="1"/>
</dbReference>
<evidence type="ECO:0000256" key="1">
    <source>
        <dbReference type="RuleBase" id="RU000408"/>
    </source>
</evidence>
<evidence type="ECO:0000313" key="6">
    <source>
        <dbReference type="Proteomes" id="UP000032566"/>
    </source>
</evidence>
<dbReference type="InterPro" id="IPR010718">
    <property type="entry name" value="DUF1294"/>
</dbReference>
<feature type="transmembrane region" description="Helical" evidence="3">
    <location>
        <begin position="132"/>
        <end position="154"/>
    </location>
</feature>
<dbReference type="InterPro" id="IPR012340">
    <property type="entry name" value="NA-bd_OB-fold"/>
</dbReference>
<name>A0A0D7KG84_9BURK</name>
<dbReference type="CDD" id="cd04458">
    <property type="entry name" value="CSP_CDS"/>
    <property type="match status" value="1"/>
</dbReference>
<dbReference type="PATRIC" id="fig|80878.5.peg.2283"/>
<dbReference type="Pfam" id="PF00313">
    <property type="entry name" value="CSD"/>
    <property type="match status" value="1"/>
</dbReference>
<dbReference type="Gene3D" id="2.40.50.140">
    <property type="entry name" value="Nucleic acid-binding proteins"/>
    <property type="match status" value="1"/>
</dbReference>
<feature type="transmembrane region" description="Helical" evidence="3">
    <location>
        <begin position="160"/>
        <end position="178"/>
    </location>
</feature>
<dbReference type="SUPFAM" id="SSF50249">
    <property type="entry name" value="Nucleic acid-binding proteins"/>
    <property type="match status" value="1"/>
</dbReference>
<dbReference type="Proteomes" id="UP000032566">
    <property type="component" value="Unassembled WGS sequence"/>
</dbReference>
<dbReference type="SMART" id="SM00357">
    <property type="entry name" value="CSP"/>
    <property type="match status" value="1"/>
</dbReference>
<dbReference type="GO" id="GO:0003677">
    <property type="term" value="F:DNA binding"/>
    <property type="evidence" value="ECO:0007669"/>
    <property type="project" value="UniProtKB-KW"/>
</dbReference>
<dbReference type="EMBL" id="JXYQ01000004">
    <property type="protein sequence ID" value="KJA12208.1"/>
    <property type="molecule type" value="Genomic_DNA"/>
</dbReference>
<dbReference type="InterPro" id="IPR019844">
    <property type="entry name" value="CSD_CS"/>
</dbReference>
<sequence length="248" mass="26555">MQKTGQITRWDAERAFGFIRSPDSVADVFFHLRDFQGPAAPSMGMAVVFEEIHVGGKGPRAMAVRPIAQAVGAPGRAAVPRGAGSIASREAPQSARRGPSAAQRTTGAHPRAASRPAAQVRRRTQRVTSLPAGELLLISAMAVVWMAMLAWAVWAQRLPLWAVGVALGLNLFTFLVYASDKSAAQRGMWRTNESHLHLLALVGGWPAAWLAQQTLRHKSQKAAFRAVYALTVVAHCGALAAWLLGLVG</sequence>
<keyword evidence="3" id="KW-0812">Transmembrane</keyword>
<evidence type="ECO:0000259" key="4">
    <source>
        <dbReference type="PROSITE" id="PS51857"/>
    </source>
</evidence>
<evidence type="ECO:0000256" key="2">
    <source>
        <dbReference type="SAM" id="MobiDB-lite"/>
    </source>
</evidence>
<dbReference type="InterPro" id="IPR002059">
    <property type="entry name" value="CSP_DNA-bd"/>
</dbReference>
<organism evidence="5 6">
    <name type="scientific">Acidovorax temperans</name>
    <dbReference type="NCBI Taxonomy" id="80878"/>
    <lineage>
        <taxon>Bacteria</taxon>
        <taxon>Pseudomonadati</taxon>
        <taxon>Pseudomonadota</taxon>
        <taxon>Betaproteobacteria</taxon>
        <taxon>Burkholderiales</taxon>
        <taxon>Comamonadaceae</taxon>
        <taxon>Acidovorax</taxon>
    </lineage>
</organism>
<feature type="region of interest" description="Disordered" evidence="2">
    <location>
        <begin position="77"/>
        <end position="125"/>
    </location>
</feature>
<evidence type="ECO:0000313" key="5">
    <source>
        <dbReference type="EMBL" id="KJA12208.1"/>
    </source>
</evidence>
<evidence type="ECO:0000256" key="3">
    <source>
        <dbReference type="SAM" id="Phobius"/>
    </source>
</evidence>
<dbReference type="STRING" id="80878.RP29_01725"/>
<dbReference type="InterPro" id="IPR011129">
    <property type="entry name" value="CSD"/>
</dbReference>
<dbReference type="AlphaFoldDB" id="A0A0D7KG84"/>
<comment type="caution">
    <text evidence="5">The sequence shown here is derived from an EMBL/GenBank/DDBJ whole genome shotgun (WGS) entry which is preliminary data.</text>
</comment>
<keyword evidence="5" id="KW-0238">DNA-binding</keyword>
<comment type="subcellular location">
    <subcellularLocation>
        <location evidence="1">Cytoplasm</location>
    </subcellularLocation>
</comment>
<dbReference type="OrthoDB" id="72963at2"/>
<dbReference type="GO" id="GO:0005829">
    <property type="term" value="C:cytosol"/>
    <property type="evidence" value="ECO:0007669"/>
    <property type="project" value="UniProtKB-ARBA"/>
</dbReference>
<keyword evidence="3" id="KW-0472">Membrane</keyword>
<reference evidence="5 6" key="1">
    <citation type="submission" date="2014-12" db="EMBL/GenBank/DDBJ databases">
        <title>Isolation of bacteria from lake water.</title>
        <authorList>
            <person name="Sheng K.-Y."/>
            <person name="Chin P.-S."/>
            <person name="Chan K.-G."/>
            <person name="Tan G.S."/>
        </authorList>
    </citation>
    <scope>NUCLEOTIDE SEQUENCE [LARGE SCALE GENOMIC DNA]</scope>
    <source>
        <strain evidence="5 6">KY4</strain>
    </source>
</reference>
<gene>
    <name evidence="5" type="ORF">RP29_01725</name>
</gene>
<dbReference type="RefSeq" id="WP_052520941.1">
    <property type="nucleotide sequence ID" value="NZ_JXYQ01000004.1"/>
</dbReference>
<dbReference type="PROSITE" id="PS51857">
    <property type="entry name" value="CSD_2"/>
    <property type="match status" value="1"/>
</dbReference>
<accession>A0A0D7KG84</accession>